<comment type="similarity">
    <text evidence="2 8">Belongs to the cytochrome P450 family.</text>
</comment>
<keyword evidence="10" id="KW-1185">Reference proteome</keyword>
<dbReference type="PANTHER" id="PTHR46696">
    <property type="entry name" value="P450, PUTATIVE (EUROFUNG)-RELATED"/>
    <property type="match status" value="1"/>
</dbReference>
<keyword evidence="5 8" id="KW-0560">Oxidoreductase</keyword>
<evidence type="ECO:0000256" key="4">
    <source>
        <dbReference type="ARBA" id="ARBA00022723"/>
    </source>
</evidence>
<dbReference type="InterPro" id="IPR002397">
    <property type="entry name" value="Cyt_P450_B"/>
</dbReference>
<evidence type="ECO:0000256" key="6">
    <source>
        <dbReference type="ARBA" id="ARBA00023004"/>
    </source>
</evidence>
<dbReference type="AlphaFoldDB" id="A0A7I7MDI5"/>
<evidence type="ECO:0000256" key="7">
    <source>
        <dbReference type="ARBA" id="ARBA00023033"/>
    </source>
</evidence>
<proteinExistence type="inferred from homology"/>
<dbReference type="Proteomes" id="UP000466514">
    <property type="component" value="Chromosome"/>
</dbReference>
<dbReference type="GO" id="GO:0006707">
    <property type="term" value="P:cholesterol catabolic process"/>
    <property type="evidence" value="ECO:0007669"/>
    <property type="project" value="TreeGrafter"/>
</dbReference>
<dbReference type="Pfam" id="PF00067">
    <property type="entry name" value="p450"/>
    <property type="match status" value="1"/>
</dbReference>
<comment type="cofactor">
    <cofactor evidence="1">
        <name>heme</name>
        <dbReference type="ChEBI" id="CHEBI:30413"/>
    </cofactor>
</comment>
<evidence type="ECO:0000256" key="2">
    <source>
        <dbReference type="ARBA" id="ARBA00010617"/>
    </source>
</evidence>
<dbReference type="EMBL" id="AP022574">
    <property type="protein sequence ID" value="BBX69870.1"/>
    <property type="molecule type" value="Genomic_DNA"/>
</dbReference>
<keyword evidence="6 8" id="KW-0408">Iron</keyword>
<dbReference type="InterPro" id="IPR036396">
    <property type="entry name" value="Cyt_P450_sf"/>
</dbReference>
<dbReference type="GO" id="GO:0008395">
    <property type="term" value="F:steroid hydroxylase activity"/>
    <property type="evidence" value="ECO:0007669"/>
    <property type="project" value="TreeGrafter"/>
</dbReference>
<dbReference type="Gene3D" id="1.10.630.10">
    <property type="entry name" value="Cytochrome P450"/>
    <property type="match status" value="1"/>
</dbReference>
<reference evidence="9 10" key="1">
    <citation type="journal article" date="2019" name="Emerg. Microbes Infect.">
        <title>Comprehensive subspecies identification of 175 nontuberculous mycobacteria species based on 7547 genomic profiles.</title>
        <authorList>
            <person name="Matsumoto Y."/>
            <person name="Kinjo T."/>
            <person name="Motooka D."/>
            <person name="Nabeya D."/>
            <person name="Jung N."/>
            <person name="Uechi K."/>
            <person name="Horii T."/>
            <person name="Iida T."/>
            <person name="Fujita J."/>
            <person name="Nakamura S."/>
        </authorList>
    </citation>
    <scope>NUCLEOTIDE SEQUENCE [LARGE SCALE GENOMIC DNA]</scope>
    <source>
        <strain evidence="9 10">JCM 13323</strain>
    </source>
</reference>
<evidence type="ECO:0000256" key="5">
    <source>
        <dbReference type="ARBA" id="ARBA00023002"/>
    </source>
</evidence>
<dbReference type="SUPFAM" id="SSF48264">
    <property type="entry name" value="Cytochrome P450"/>
    <property type="match status" value="1"/>
</dbReference>
<dbReference type="InterPro" id="IPR001128">
    <property type="entry name" value="Cyt_P450"/>
</dbReference>
<dbReference type="GO" id="GO:0036199">
    <property type="term" value="F:cholest-4-en-3-one 26-monooxygenase activity"/>
    <property type="evidence" value="ECO:0007669"/>
    <property type="project" value="TreeGrafter"/>
</dbReference>
<dbReference type="GO" id="GO:0005506">
    <property type="term" value="F:iron ion binding"/>
    <property type="evidence" value="ECO:0007669"/>
    <property type="project" value="InterPro"/>
</dbReference>
<gene>
    <name evidence="9" type="ORF">MPSYJ_33310</name>
</gene>
<name>A0A7I7MDI5_9MYCO</name>
<accession>A0A7I7MDI5</accession>
<dbReference type="RefSeq" id="WP_163723250.1">
    <property type="nucleotide sequence ID" value="NZ_AP022574.1"/>
</dbReference>
<dbReference type="PRINTS" id="PR00359">
    <property type="entry name" value="BP450"/>
</dbReference>
<dbReference type="PANTHER" id="PTHR46696:SF4">
    <property type="entry name" value="BIOTIN BIOSYNTHESIS CYTOCHROME P450"/>
    <property type="match status" value="1"/>
</dbReference>
<dbReference type="GO" id="GO:0020037">
    <property type="term" value="F:heme binding"/>
    <property type="evidence" value="ECO:0007669"/>
    <property type="project" value="InterPro"/>
</dbReference>
<sequence length="429" mass="47585">MSDLAERDYFSDAAVAQDPYDYWDQLRSRGPVVREPHYGVVAVTGYAEVQAAFKDVASFSAVNAIGGPFPPLPFTPAGDDISEQIEAHRHEFPIFEHMVVMDPPEHGKARSLLGRLLTPRRLKENEDYIWQLADRQLDEFMVNGRCEFLAEYAKPFATLAIADLLGVPEHDRPEIRRNLGAGNAPGSRVGALDHEPVGSNPLQYLDDLFSGYIAERRSRPREDVLSGLAEATYPDGSTPALLEVVRPATFLFAAGQETVTKLLSAAVQVLGDRPDLQALLRSDRDLIAPFLEETLRMESPTKVDFRLARRTTSLGGVHIPAGTVVMLCLGAANRDPRKFEQPHEFHLDRKNVREHIAFGRGIHTCAGAPLARVEGRVTVQRLLDRTTELGIDATEHGEPGRRHYAYESTFLLRGLTKLHVEFTPVPAAT</sequence>
<evidence type="ECO:0000256" key="3">
    <source>
        <dbReference type="ARBA" id="ARBA00022617"/>
    </source>
</evidence>
<keyword evidence="7 8" id="KW-0503">Monooxygenase</keyword>
<dbReference type="PROSITE" id="PS00086">
    <property type="entry name" value="CYTOCHROME_P450"/>
    <property type="match status" value="1"/>
</dbReference>
<protein>
    <submittedName>
        <fullName evidence="9">Cytochrome P450</fullName>
    </submittedName>
</protein>
<dbReference type="KEGG" id="mpsc:MPSYJ_33310"/>
<organism evidence="9 10">
    <name type="scientific">Mycolicibacterium psychrotolerans</name>
    <dbReference type="NCBI Taxonomy" id="216929"/>
    <lineage>
        <taxon>Bacteria</taxon>
        <taxon>Bacillati</taxon>
        <taxon>Actinomycetota</taxon>
        <taxon>Actinomycetes</taxon>
        <taxon>Mycobacteriales</taxon>
        <taxon>Mycobacteriaceae</taxon>
        <taxon>Mycolicibacterium</taxon>
    </lineage>
</organism>
<keyword evidence="3 8" id="KW-0349">Heme</keyword>
<evidence type="ECO:0000313" key="9">
    <source>
        <dbReference type="EMBL" id="BBX69870.1"/>
    </source>
</evidence>
<dbReference type="InterPro" id="IPR017972">
    <property type="entry name" value="Cyt_P450_CS"/>
</dbReference>
<keyword evidence="4 8" id="KW-0479">Metal-binding</keyword>
<evidence type="ECO:0000256" key="8">
    <source>
        <dbReference type="RuleBase" id="RU000461"/>
    </source>
</evidence>
<evidence type="ECO:0000256" key="1">
    <source>
        <dbReference type="ARBA" id="ARBA00001971"/>
    </source>
</evidence>
<evidence type="ECO:0000313" key="10">
    <source>
        <dbReference type="Proteomes" id="UP000466514"/>
    </source>
</evidence>